<dbReference type="PANTHER" id="PTHR34801:SF6">
    <property type="entry name" value="SLL1620 PROTEIN"/>
    <property type="match status" value="1"/>
</dbReference>
<name>A0AAV9IPB3_CYACA</name>
<feature type="signal peptide" evidence="1">
    <location>
        <begin position="1"/>
        <end position="19"/>
    </location>
</feature>
<proteinExistence type="predicted"/>
<comment type="caution">
    <text evidence="2">The sequence shown here is derived from an EMBL/GenBank/DDBJ whole genome shotgun (WGS) entry which is preliminary data.</text>
</comment>
<evidence type="ECO:0000313" key="2">
    <source>
        <dbReference type="EMBL" id="KAK4534192.1"/>
    </source>
</evidence>
<feature type="chain" id="PRO_5043754170" description="DUF1499 domain-containing protein" evidence="1">
    <location>
        <begin position="20"/>
        <end position="183"/>
    </location>
</feature>
<keyword evidence="3" id="KW-1185">Reference proteome</keyword>
<organism evidence="2 3">
    <name type="scientific">Cyanidium caldarium</name>
    <name type="common">Red alga</name>
    <dbReference type="NCBI Taxonomy" id="2771"/>
    <lineage>
        <taxon>Eukaryota</taxon>
        <taxon>Rhodophyta</taxon>
        <taxon>Bangiophyceae</taxon>
        <taxon>Cyanidiales</taxon>
        <taxon>Cyanidiaceae</taxon>
        <taxon>Cyanidium</taxon>
    </lineage>
</organism>
<dbReference type="PANTHER" id="PTHR34801">
    <property type="entry name" value="EXPRESSED PROTEIN"/>
    <property type="match status" value="1"/>
</dbReference>
<dbReference type="Pfam" id="PF07386">
    <property type="entry name" value="DUF1499"/>
    <property type="match status" value="1"/>
</dbReference>
<dbReference type="EMBL" id="JANCYW010000001">
    <property type="protein sequence ID" value="KAK4534192.1"/>
    <property type="molecule type" value="Genomic_DNA"/>
</dbReference>
<dbReference type="Proteomes" id="UP001301350">
    <property type="component" value="Unassembled WGS sequence"/>
</dbReference>
<sequence length="183" mass="20476">MLVCNRREALLTLLGWALATPAALRFTPAPGLTAPASAAASAKSRRTLAKCPATSNCISSTSVGNPSKYGAPWSFAEVTDDPQAAWRSLQEALQQQPNVQIVESDDAYVHAVSPSRFPSRGTDDLEFLMRPEERLVLYRSASRDTQYIYPFAQPLSDFGHHQRRLDEIRERLGWRPLDWNQVY</sequence>
<gene>
    <name evidence="2" type="ORF">CDCA_CDCA01G0217</name>
</gene>
<reference evidence="2 3" key="1">
    <citation type="submission" date="2022-07" db="EMBL/GenBank/DDBJ databases">
        <title>Genome-wide signatures of adaptation to extreme environments.</title>
        <authorList>
            <person name="Cho C.H."/>
            <person name="Yoon H.S."/>
        </authorList>
    </citation>
    <scope>NUCLEOTIDE SEQUENCE [LARGE SCALE GENOMIC DNA]</scope>
    <source>
        <strain evidence="2 3">DBV 063 E5</strain>
    </source>
</reference>
<accession>A0AAV9IPB3</accession>
<dbReference type="AlphaFoldDB" id="A0AAV9IPB3"/>
<protein>
    <recommendedName>
        <fullName evidence="4">DUF1499 domain-containing protein</fullName>
    </recommendedName>
</protein>
<keyword evidence="1" id="KW-0732">Signal</keyword>
<evidence type="ECO:0008006" key="4">
    <source>
        <dbReference type="Google" id="ProtNLM"/>
    </source>
</evidence>
<evidence type="ECO:0000313" key="3">
    <source>
        <dbReference type="Proteomes" id="UP001301350"/>
    </source>
</evidence>
<dbReference type="InterPro" id="IPR010865">
    <property type="entry name" value="DUF1499"/>
</dbReference>
<evidence type="ECO:0000256" key="1">
    <source>
        <dbReference type="SAM" id="SignalP"/>
    </source>
</evidence>